<evidence type="ECO:0000256" key="1">
    <source>
        <dbReference type="ARBA" id="ARBA00022729"/>
    </source>
</evidence>
<dbReference type="EMBL" id="UFQT01000775">
    <property type="protein sequence ID" value="SSX27147.1"/>
    <property type="molecule type" value="Genomic_DNA"/>
</dbReference>
<reference evidence="5" key="2">
    <citation type="submission" date="2018-07" db="EMBL/GenBank/DDBJ databases">
        <authorList>
            <person name="Quirk P.G."/>
            <person name="Krulwich T.A."/>
        </authorList>
    </citation>
    <scope>NUCLEOTIDE SEQUENCE</scope>
</reference>
<feature type="compositionally biased region" description="Polar residues" evidence="3">
    <location>
        <begin position="74"/>
        <end position="90"/>
    </location>
</feature>
<feature type="compositionally biased region" description="Low complexity" evidence="3">
    <location>
        <begin position="119"/>
        <end position="138"/>
    </location>
</feature>
<dbReference type="InterPro" id="IPR006970">
    <property type="entry name" value="PT"/>
</dbReference>
<feature type="compositionally biased region" description="Polar residues" evidence="3">
    <location>
        <begin position="166"/>
        <end position="187"/>
    </location>
</feature>
<reference evidence="4" key="1">
    <citation type="submission" date="2018-04" db="EMBL/GenBank/DDBJ databases">
        <authorList>
            <person name="Go L.Y."/>
            <person name="Mitchell J.A."/>
        </authorList>
    </citation>
    <scope>NUCLEOTIDE SEQUENCE</scope>
    <source>
        <tissue evidence="4">Whole organism</tissue>
    </source>
</reference>
<feature type="compositionally biased region" description="Acidic residues" evidence="3">
    <location>
        <begin position="18"/>
        <end position="48"/>
    </location>
</feature>
<name>A0A336KRT1_CULSO</name>
<organism evidence="4">
    <name type="scientific">Culicoides sonorensis</name>
    <name type="common">Biting midge</name>
    <dbReference type="NCBI Taxonomy" id="179676"/>
    <lineage>
        <taxon>Eukaryota</taxon>
        <taxon>Metazoa</taxon>
        <taxon>Ecdysozoa</taxon>
        <taxon>Arthropoda</taxon>
        <taxon>Hexapoda</taxon>
        <taxon>Insecta</taxon>
        <taxon>Pterygota</taxon>
        <taxon>Neoptera</taxon>
        <taxon>Endopterygota</taxon>
        <taxon>Diptera</taxon>
        <taxon>Nematocera</taxon>
        <taxon>Chironomoidea</taxon>
        <taxon>Ceratopogonidae</taxon>
        <taxon>Ceratopogoninae</taxon>
        <taxon>Culicoides</taxon>
        <taxon>Monoculicoides</taxon>
    </lineage>
</organism>
<protein>
    <submittedName>
        <fullName evidence="4">CSON014210 protein</fullName>
    </submittedName>
</protein>
<feature type="compositionally biased region" description="Acidic residues" evidence="3">
    <location>
        <begin position="1"/>
        <end position="11"/>
    </location>
</feature>
<feature type="region of interest" description="Disordered" evidence="3">
    <location>
        <begin position="1"/>
        <end position="187"/>
    </location>
</feature>
<gene>
    <name evidence="4" type="primary">CSON014210</name>
</gene>
<evidence type="ECO:0000313" key="5">
    <source>
        <dbReference type="EMBL" id="SSX27147.1"/>
    </source>
</evidence>
<dbReference type="Pfam" id="PF04886">
    <property type="entry name" value="PT"/>
    <property type="match status" value="1"/>
</dbReference>
<evidence type="ECO:0000256" key="2">
    <source>
        <dbReference type="ARBA" id="ARBA00022737"/>
    </source>
</evidence>
<dbReference type="AlphaFoldDB" id="A0A336KRT1"/>
<feature type="compositionally biased region" description="Acidic residues" evidence="3">
    <location>
        <begin position="57"/>
        <end position="72"/>
    </location>
</feature>
<keyword evidence="2" id="KW-0677">Repeat</keyword>
<accession>A0A336KRT1</accession>
<sequence>MPTESPSEEPTEIPTEPPTEEPTESPIDEPTESPTEEPTETPIEEPTETAETTTLGDDQDEPDETTIDDENVDTILTTLEQTTPNTQQPEAQPLFFLDESLSVNQTTQSPSDETEDLTSDPPTSTTVTDTDTSVDTSPMEPTTDDSEDETTTEEDEIARRRRITKGQETTVELESTTPLPSTPSDFNLRSTNLDFEFPNDNLESFSFVKSEFDDTTTTQVPSTVSSCSSHNNNNSSMLSTVATTHCHFPSLNNENQVTYSCYTDNCTEVVKVTVLNCTNCVPSGRFVTVTVPLIVGSTYELLVESFSNEKNQS</sequence>
<feature type="compositionally biased region" description="Acidic residues" evidence="3">
    <location>
        <begin position="142"/>
        <end position="156"/>
    </location>
</feature>
<feature type="compositionally biased region" description="Polar residues" evidence="3">
    <location>
        <begin position="101"/>
        <end position="111"/>
    </location>
</feature>
<dbReference type="EMBL" id="UFQS01000775">
    <property type="protein sequence ID" value="SSX06802.1"/>
    <property type="molecule type" value="Genomic_DNA"/>
</dbReference>
<keyword evidence="1" id="KW-0732">Signal</keyword>
<proteinExistence type="predicted"/>
<evidence type="ECO:0000256" key="3">
    <source>
        <dbReference type="SAM" id="MobiDB-lite"/>
    </source>
</evidence>
<dbReference type="VEuPathDB" id="VectorBase:CSON014210"/>
<evidence type="ECO:0000313" key="4">
    <source>
        <dbReference type="EMBL" id="SSX06802.1"/>
    </source>
</evidence>